<dbReference type="Proteomes" id="UP000326546">
    <property type="component" value="Chromosome"/>
</dbReference>
<dbReference type="GO" id="GO:0005886">
    <property type="term" value="C:plasma membrane"/>
    <property type="evidence" value="ECO:0007669"/>
    <property type="project" value="TreeGrafter"/>
</dbReference>
<gene>
    <name evidence="4" type="ORF">FY030_14345</name>
</gene>
<organism evidence="4 5">
    <name type="scientific">Ornithinimicrobium pratense</name>
    <dbReference type="NCBI Taxonomy" id="2593973"/>
    <lineage>
        <taxon>Bacteria</taxon>
        <taxon>Bacillati</taxon>
        <taxon>Actinomycetota</taxon>
        <taxon>Actinomycetes</taxon>
        <taxon>Micrococcales</taxon>
        <taxon>Ornithinimicrobiaceae</taxon>
        <taxon>Ornithinimicrobium</taxon>
    </lineage>
</organism>
<sequence>MLVTSVLGVAGGALASAVMPREYQAHSEVFVAVTSVESFNEQAQGNALVESRIRSYAAIADSPLVVGPVIERLGLDATIEDVAEQISADVRLDTVLVTITVTDDTAEGSAALANAVVESWSEAVETIGTLPDGTLEGVNPPSVALLPTMTATVPEEPSQPMVFLNLVLGGLIGLTAGVATALLRRRSGSEPIDDADVLRLVDAVLLGKVPQVGQGVQRSSDQDATSAESFRRIRTTMQFHSSTRGVGSVLVTSALPGEGKTTVASQLALAMAAAGVRVCLVDGNLQQPAVAAYLGAHPAPGLSDVLSDPSLLPTAIADWGEHGLAVLPAGSNTDHPGELLASPAMGNVFTSLRREYELVLVDAPSLLSVTDTAVLAGLTEGTLLVVASSQPTHDDLDKALDALGGVEARLIGVVLNKVRSSSRGKASTSRGKVSTSA</sequence>
<evidence type="ECO:0000256" key="2">
    <source>
        <dbReference type="ARBA" id="ARBA00022840"/>
    </source>
</evidence>
<dbReference type="SUPFAM" id="SSF52540">
    <property type="entry name" value="P-loop containing nucleoside triphosphate hydrolases"/>
    <property type="match status" value="1"/>
</dbReference>
<dbReference type="Pfam" id="PF01656">
    <property type="entry name" value="CbiA"/>
    <property type="match status" value="1"/>
</dbReference>
<dbReference type="Gene3D" id="3.40.50.300">
    <property type="entry name" value="P-loop containing nucleotide triphosphate hydrolases"/>
    <property type="match status" value="1"/>
</dbReference>
<keyword evidence="1" id="KW-0547">Nucleotide-binding</keyword>
<dbReference type="KEGG" id="serw:FY030_14345"/>
<protein>
    <submittedName>
        <fullName evidence="4">Polysaccharide biosynthesis tyrosine autokinase</fullName>
        <ecNumber evidence="4">2.7.10.2</ecNumber>
    </submittedName>
</protein>
<dbReference type="PANTHER" id="PTHR32309:SF13">
    <property type="entry name" value="FERRIC ENTEROBACTIN TRANSPORT PROTEIN FEPE"/>
    <property type="match status" value="1"/>
</dbReference>
<keyword evidence="2" id="KW-0067">ATP-binding</keyword>
<accession>A0A5J6V9B5</accession>
<dbReference type="EMBL" id="CP044427">
    <property type="protein sequence ID" value="QFG69723.1"/>
    <property type="molecule type" value="Genomic_DNA"/>
</dbReference>
<dbReference type="InterPro" id="IPR002586">
    <property type="entry name" value="CobQ/CobB/MinD/ParA_Nub-bd_dom"/>
</dbReference>
<name>A0A5J6V9B5_9MICO</name>
<dbReference type="OrthoDB" id="9812433at2"/>
<dbReference type="InterPro" id="IPR027417">
    <property type="entry name" value="P-loop_NTPase"/>
</dbReference>
<dbReference type="CDD" id="cd05387">
    <property type="entry name" value="BY-kinase"/>
    <property type="match status" value="1"/>
</dbReference>
<dbReference type="GO" id="GO:0005524">
    <property type="term" value="F:ATP binding"/>
    <property type="evidence" value="ECO:0007669"/>
    <property type="project" value="UniProtKB-KW"/>
</dbReference>
<dbReference type="GO" id="GO:0004715">
    <property type="term" value="F:non-membrane spanning protein tyrosine kinase activity"/>
    <property type="evidence" value="ECO:0007669"/>
    <property type="project" value="UniProtKB-EC"/>
</dbReference>
<keyword evidence="4" id="KW-0418">Kinase</keyword>
<reference evidence="4 5" key="1">
    <citation type="submission" date="2019-09" db="EMBL/GenBank/DDBJ databases">
        <title>Serinicoccus pratensis sp. nov., isolated from meadow soil.</title>
        <authorList>
            <person name="Zhang W."/>
        </authorList>
    </citation>
    <scope>NUCLEOTIDE SEQUENCE [LARGE SCALE GENOMIC DNA]</scope>
    <source>
        <strain evidence="4 5">W204</strain>
    </source>
</reference>
<keyword evidence="5" id="KW-1185">Reference proteome</keyword>
<evidence type="ECO:0000313" key="5">
    <source>
        <dbReference type="Proteomes" id="UP000326546"/>
    </source>
</evidence>
<evidence type="ECO:0000313" key="4">
    <source>
        <dbReference type="EMBL" id="QFG69723.1"/>
    </source>
</evidence>
<evidence type="ECO:0000256" key="1">
    <source>
        <dbReference type="ARBA" id="ARBA00022741"/>
    </source>
</evidence>
<evidence type="ECO:0000259" key="3">
    <source>
        <dbReference type="Pfam" id="PF01656"/>
    </source>
</evidence>
<dbReference type="AlphaFoldDB" id="A0A5J6V9B5"/>
<dbReference type="PANTHER" id="PTHR32309">
    <property type="entry name" value="TYROSINE-PROTEIN KINASE"/>
    <property type="match status" value="1"/>
</dbReference>
<feature type="domain" description="CobQ/CobB/MinD/ParA nucleotide binding" evidence="3">
    <location>
        <begin position="253"/>
        <end position="424"/>
    </location>
</feature>
<proteinExistence type="predicted"/>
<dbReference type="EC" id="2.7.10.2" evidence="4"/>
<dbReference type="RefSeq" id="WP_158062217.1">
    <property type="nucleotide sequence ID" value="NZ_CP044427.1"/>
</dbReference>
<dbReference type="InterPro" id="IPR005702">
    <property type="entry name" value="Wzc-like_C"/>
</dbReference>
<keyword evidence="4" id="KW-0808">Transferase</keyword>
<dbReference type="NCBIfam" id="TIGR01007">
    <property type="entry name" value="eps_fam"/>
    <property type="match status" value="1"/>
</dbReference>
<dbReference type="InterPro" id="IPR050445">
    <property type="entry name" value="Bact_polysacc_biosynth/exp"/>
</dbReference>